<evidence type="ECO:0000313" key="1">
    <source>
        <dbReference type="EMBL" id="MFC5476381.1"/>
    </source>
</evidence>
<name>A0ABW0MG05_9BURK</name>
<reference evidence="2" key="1">
    <citation type="journal article" date="2019" name="Int. J. Syst. Evol. Microbiol.">
        <title>The Global Catalogue of Microorganisms (GCM) 10K type strain sequencing project: providing services to taxonomists for standard genome sequencing and annotation.</title>
        <authorList>
            <consortium name="The Broad Institute Genomics Platform"/>
            <consortium name="The Broad Institute Genome Sequencing Center for Infectious Disease"/>
            <person name="Wu L."/>
            <person name="Ma J."/>
        </authorList>
    </citation>
    <scope>NUCLEOTIDE SEQUENCE [LARGE SCALE GENOMIC DNA]</scope>
    <source>
        <strain evidence="2">JCM 17066</strain>
    </source>
</reference>
<evidence type="ECO:0000313" key="2">
    <source>
        <dbReference type="Proteomes" id="UP001596045"/>
    </source>
</evidence>
<comment type="caution">
    <text evidence="1">The sequence shown here is derived from an EMBL/GenBank/DDBJ whole genome shotgun (WGS) entry which is preliminary data.</text>
</comment>
<keyword evidence="2" id="KW-1185">Reference proteome</keyword>
<protein>
    <submittedName>
        <fullName evidence="1">Uncharacterized protein</fullName>
    </submittedName>
</protein>
<accession>A0ABW0MG05</accession>
<dbReference type="RefSeq" id="WP_379000521.1">
    <property type="nucleotide sequence ID" value="NZ_JBHSMT010000030.1"/>
</dbReference>
<proteinExistence type="predicted"/>
<organism evidence="1 2">
    <name type="scientific">Paraherbaspirillum soli</name>
    <dbReference type="NCBI Taxonomy" id="631222"/>
    <lineage>
        <taxon>Bacteria</taxon>
        <taxon>Pseudomonadati</taxon>
        <taxon>Pseudomonadota</taxon>
        <taxon>Betaproteobacteria</taxon>
        <taxon>Burkholderiales</taxon>
        <taxon>Oxalobacteraceae</taxon>
        <taxon>Paraherbaspirillum</taxon>
    </lineage>
</organism>
<sequence>MNNVLRPISLAQAKAIAEQHAFVNLESFGVTHSQLLKAESLEAECCWMFFRNEHIDVPPEAMLGIKWAYVVSKKGTYGMVQDFSDNHEKLLAYLQTMSDYFKRRGE</sequence>
<dbReference type="EMBL" id="JBHSMT010000030">
    <property type="protein sequence ID" value="MFC5476381.1"/>
    <property type="molecule type" value="Genomic_DNA"/>
</dbReference>
<gene>
    <name evidence="1" type="ORF">ACFPM8_20645</name>
</gene>
<dbReference type="Proteomes" id="UP001596045">
    <property type="component" value="Unassembled WGS sequence"/>
</dbReference>